<evidence type="ECO:0000313" key="10">
    <source>
        <dbReference type="EMBL" id="NQX31312.1"/>
    </source>
</evidence>
<reference evidence="10 11" key="1">
    <citation type="submission" date="2020-05" db="EMBL/GenBank/DDBJ databases">
        <title>Description of Pedobacter foliorum sp. nov.</title>
        <authorList>
            <person name="Qi S."/>
            <person name="Carlier A."/>
            <person name="Cnockaert M."/>
            <person name="Vandamme P."/>
        </authorList>
    </citation>
    <scope>NUCLEOTIDE SEQUENCE [LARGE SCALE GENOMIC DNA]</scope>
    <source>
        <strain evidence="10 11">LMG 31300</strain>
    </source>
</reference>
<comment type="similarity">
    <text evidence="1">Belongs to the N(4)/N(6)-methyltransferase family. N(4) subfamily.</text>
</comment>
<dbReference type="InterPro" id="IPR002941">
    <property type="entry name" value="DNA_methylase_N4/N6"/>
</dbReference>
<evidence type="ECO:0000256" key="3">
    <source>
        <dbReference type="ARBA" id="ARBA00022679"/>
    </source>
</evidence>
<keyword evidence="11" id="KW-1185">Reference proteome</keyword>
<evidence type="ECO:0000256" key="4">
    <source>
        <dbReference type="ARBA" id="ARBA00022691"/>
    </source>
</evidence>
<dbReference type="Proteomes" id="UP000762110">
    <property type="component" value="Unassembled WGS sequence"/>
</dbReference>
<accession>A0ABX2DBX8</accession>
<dbReference type="PROSITE" id="PS00093">
    <property type="entry name" value="N4_MTASE"/>
    <property type="match status" value="1"/>
</dbReference>
<comment type="caution">
    <text evidence="10">The sequence shown here is derived from an EMBL/GenBank/DDBJ whole genome shotgun (WGS) entry which is preliminary data.</text>
</comment>
<dbReference type="Pfam" id="PF01555">
    <property type="entry name" value="N6_N4_Mtase"/>
    <property type="match status" value="1"/>
</dbReference>
<dbReference type="SUPFAM" id="SSF53335">
    <property type="entry name" value="S-adenosyl-L-methionine-dependent methyltransferases"/>
    <property type="match status" value="2"/>
</dbReference>
<evidence type="ECO:0000313" key="11">
    <source>
        <dbReference type="Proteomes" id="UP000762110"/>
    </source>
</evidence>
<protein>
    <recommendedName>
        <fullName evidence="8">Methyltransferase</fullName>
        <ecNumber evidence="8">2.1.1.-</ecNumber>
    </recommendedName>
</protein>
<name>A0ABX2DBX8_9SPHI</name>
<keyword evidence="4" id="KW-0949">S-adenosyl-L-methionine</keyword>
<dbReference type="Gene3D" id="3.40.50.150">
    <property type="entry name" value="Vaccinia Virus protein VP39"/>
    <property type="match status" value="1"/>
</dbReference>
<evidence type="ECO:0000256" key="5">
    <source>
        <dbReference type="ARBA" id="ARBA00022747"/>
    </source>
</evidence>
<gene>
    <name evidence="10" type="ORF">HQN85_06230</name>
</gene>
<sequence length="421" mass="49740">MKVKTNKELINKIYNEDSRNLLNILDINIKIKSTITSPPYFDMKDYGSENQIGFGQNYEQYLNDLQIIFDKIYSITEDDGSLWIIIDSFKRDNQVITLPFDLSNKLKESGWLLQDIIIWKKDKTVPWSKNGFVQRKFEYILFFTKSKNFVYNKDNVRTFDTNQLKKWWVKYPERYNPKGKALDEIWEFPIPVQGSWGDQYIRHFCPLPKEMVSQMIELSSSEDDIILDPFTGSGSVMFQSAVMKRNYIGFELNSDFIKMFDNYLEKTFSNSRKEYELIDNLKGQSDFELQILNLRILKYAKLLIRDLDKQKINYFKIFVKNKGKSEIKNKLIKAEYTFVGEFKNVDDTLANINELILKPPFSKFGIEPIITFSNNIKVFKNKNFGYIKSNSYSFQKGIDLNSEKIRIISDICVDFNENDYL</sequence>
<evidence type="ECO:0000256" key="1">
    <source>
        <dbReference type="ARBA" id="ARBA00010203"/>
    </source>
</evidence>
<evidence type="ECO:0000256" key="2">
    <source>
        <dbReference type="ARBA" id="ARBA00022603"/>
    </source>
</evidence>
<keyword evidence="5" id="KW-0680">Restriction system</keyword>
<dbReference type="InterPro" id="IPR001091">
    <property type="entry name" value="RM_Methyltransferase"/>
</dbReference>
<dbReference type="EMBL" id="JABMKV010000001">
    <property type="protein sequence ID" value="NQX31312.1"/>
    <property type="molecule type" value="Genomic_DNA"/>
</dbReference>
<evidence type="ECO:0000256" key="6">
    <source>
        <dbReference type="ARBA" id="ARBA00023125"/>
    </source>
</evidence>
<evidence type="ECO:0000256" key="8">
    <source>
        <dbReference type="RuleBase" id="RU362026"/>
    </source>
</evidence>
<evidence type="ECO:0000256" key="7">
    <source>
        <dbReference type="ARBA" id="ARBA00049120"/>
    </source>
</evidence>
<dbReference type="RefSeq" id="WP_173270093.1">
    <property type="nucleotide sequence ID" value="NZ_JABMKV010000001.1"/>
</dbReference>
<keyword evidence="6" id="KW-0238">DNA-binding</keyword>
<dbReference type="PRINTS" id="PR00508">
    <property type="entry name" value="S21N4MTFRASE"/>
</dbReference>
<dbReference type="InterPro" id="IPR017985">
    <property type="entry name" value="MeTrfase_CN4_CS"/>
</dbReference>
<proteinExistence type="inferred from homology"/>
<comment type="catalytic activity">
    <reaction evidence="7">
        <text>a 2'-deoxycytidine in DNA + S-adenosyl-L-methionine = an N(4)-methyl-2'-deoxycytidine in DNA + S-adenosyl-L-homocysteine + H(+)</text>
        <dbReference type="Rhea" id="RHEA:16857"/>
        <dbReference type="Rhea" id="RHEA-COMP:11369"/>
        <dbReference type="Rhea" id="RHEA-COMP:13674"/>
        <dbReference type="ChEBI" id="CHEBI:15378"/>
        <dbReference type="ChEBI" id="CHEBI:57856"/>
        <dbReference type="ChEBI" id="CHEBI:59789"/>
        <dbReference type="ChEBI" id="CHEBI:85452"/>
        <dbReference type="ChEBI" id="CHEBI:137933"/>
        <dbReference type="EC" id="2.1.1.113"/>
    </reaction>
</comment>
<keyword evidence="2" id="KW-0489">Methyltransferase</keyword>
<feature type="domain" description="DNA methylase N-4/N-6" evidence="9">
    <location>
        <begin position="32"/>
        <end position="259"/>
    </location>
</feature>
<keyword evidence="3" id="KW-0808">Transferase</keyword>
<evidence type="ECO:0000259" key="9">
    <source>
        <dbReference type="Pfam" id="PF01555"/>
    </source>
</evidence>
<dbReference type="EC" id="2.1.1.-" evidence="8"/>
<dbReference type="InterPro" id="IPR029063">
    <property type="entry name" value="SAM-dependent_MTases_sf"/>
</dbReference>
<organism evidence="10 11">
    <name type="scientific">Pedobacter boryungensis</name>
    <dbReference type="NCBI Taxonomy" id="869962"/>
    <lineage>
        <taxon>Bacteria</taxon>
        <taxon>Pseudomonadati</taxon>
        <taxon>Bacteroidota</taxon>
        <taxon>Sphingobacteriia</taxon>
        <taxon>Sphingobacteriales</taxon>
        <taxon>Sphingobacteriaceae</taxon>
        <taxon>Pedobacter</taxon>
    </lineage>
</organism>